<evidence type="ECO:0000313" key="2">
    <source>
        <dbReference type="EMBL" id="MCQ5122765.1"/>
    </source>
</evidence>
<dbReference type="RefSeq" id="WP_256198397.1">
    <property type="nucleotide sequence ID" value="NZ_JANGCH010000060.1"/>
</dbReference>
<dbReference type="Proteomes" id="UP001524435">
    <property type="component" value="Unassembled WGS sequence"/>
</dbReference>
<dbReference type="SUPFAM" id="SSF82866">
    <property type="entry name" value="Multidrug efflux transporter AcrB transmembrane domain"/>
    <property type="match status" value="1"/>
</dbReference>
<accession>A0ABT1SNE8</accession>
<keyword evidence="1" id="KW-0472">Membrane</keyword>
<name>A0ABT1SNE8_9FIRM</name>
<organism evidence="2 3">
    <name type="scientific">Massilicoli timonensis</name>
    <dbReference type="NCBI Taxonomy" id="2015901"/>
    <lineage>
        <taxon>Bacteria</taxon>
        <taxon>Bacillati</taxon>
        <taxon>Bacillota</taxon>
        <taxon>Erysipelotrichia</taxon>
        <taxon>Erysipelotrichales</taxon>
        <taxon>Erysipelotrichaceae</taxon>
        <taxon>Massilicoli</taxon>
    </lineage>
</organism>
<dbReference type="EMBL" id="JANGCH010000060">
    <property type="protein sequence ID" value="MCQ5122765.1"/>
    <property type="molecule type" value="Genomic_DNA"/>
</dbReference>
<feature type="transmembrane region" description="Helical" evidence="1">
    <location>
        <begin position="7"/>
        <end position="24"/>
    </location>
</feature>
<comment type="caution">
    <text evidence="2">The sequence shown here is derived from an EMBL/GenBank/DDBJ whole genome shotgun (WGS) entry which is preliminary data.</text>
</comment>
<evidence type="ECO:0000313" key="3">
    <source>
        <dbReference type="Proteomes" id="UP001524435"/>
    </source>
</evidence>
<keyword evidence="1" id="KW-1133">Transmembrane helix</keyword>
<reference evidence="2 3" key="1">
    <citation type="submission" date="2022-06" db="EMBL/GenBank/DDBJ databases">
        <title>Isolation of gut microbiota from human fecal samples.</title>
        <authorList>
            <person name="Pamer E.G."/>
            <person name="Barat B."/>
            <person name="Waligurski E."/>
            <person name="Medina S."/>
            <person name="Paddock L."/>
            <person name="Mostad J."/>
        </authorList>
    </citation>
    <scope>NUCLEOTIDE SEQUENCE [LARGE SCALE GENOMIC DNA]</scope>
    <source>
        <strain evidence="2 3">DFI.6.1</strain>
    </source>
</reference>
<sequence length="78" mass="8545">RMPILNSTLIIVVSCVPLFFLSGMEGRMLVPLGIAFIVALFAATVVALTLTPVLCSYLLGSNKTNKELKESFVARWMK</sequence>
<evidence type="ECO:0000256" key="1">
    <source>
        <dbReference type="SAM" id="Phobius"/>
    </source>
</evidence>
<keyword evidence="1" id="KW-0812">Transmembrane</keyword>
<feature type="non-terminal residue" evidence="2">
    <location>
        <position position="78"/>
    </location>
</feature>
<dbReference type="Gene3D" id="1.20.1640.10">
    <property type="entry name" value="Multidrug efflux transporter AcrB transmembrane domain"/>
    <property type="match status" value="1"/>
</dbReference>
<dbReference type="Pfam" id="PF00873">
    <property type="entry name" value="ACR_tran"/>
    <property type="match status" value="1"/>
</dbReference>
<keyword evidence="3" id="KW-1185">Reference proteome</keyword>
<dbReference type="PANTHER" id="PTHR32063">
    <property type="match status" value="1"/>
</dbReference>
<dbReference type="InterPro" id="IPR001036">
    <property type="entry name" value="Acrflvin-R"/>
</dbReference>
<protein>
    <submittedName>
        <fullName evidence="2">Efflux RND transporter permease subunit</fullName>
    </submittedName>
</protein>
<dbReference type="PRINTS" id="PR00702">
    <property type="entry name" value="ACRIFLAVINRP"/>
</dbReference>
<feature type="transmembrane region" description="Helical" evidence="1">
    <location>
        <begin position="30"/>
        <end position="59"/>
    </location>
</feature>
<gene>
    <name evidence="2" type="ORF">NE663_10995</name>
</gene>
<proteinExistence type="predicted"/>
<dbReference type="PANTHER" id="PTHR32063:SF4">
    <property type="entry name" value="SLR6043 PROTEIN"/>
    <property type="match status" value="1"/>
</dbReference>
<feature type="non-terminal residue" evidence="2">
    <location>
        <position position="1"/>
    </location>
</feature>